<proteinExistence type="predicted"/>
<evidence type="ECO:0000313" key="2">
    <source>
        <dbReference type="Proteomes" id="UP000237718"/>
    </source>
</evidence>
<organism evidence="1 2">
    <name type="scientific">Tritonibacter scottomollicae</name>
    <name type="common">Epibacterium scottomollicae</name>
    <dbReference type="NCBI Taxonomy" id="483013"/>
    <lineage>
        <taxon>Bacteria</taxon>
        <taxon>Pseudomonadati</taxon>
        <taxon>Pseudomonadota</taxon>
        <taxon>Alphaproteobacteria</taxon>
        <taxon>Rhodobacterales</taxon>
        <taxon>Paracoccaceae</taxon>
        <taxon>Tritonibacter</taxon>
    </lineage>
</organism>
<sequence length="100" mass="10578">MPKFIKPFQPGAILHEVIVGAFRSAGTSFEAWCKENGVHPSTARTATYGQSGGAQGRALLRRIIDAAGEDLVSAGYAKRMIAEATRLSEPGETNAETASK</sequence>
<dbReference type="AlphaFoldDB" id="A0A2T1AIB6"/>
<protein>
    <submittedName>
        <fullName evidence="1">Uncharacterized protein</fullName>
    </submittedName>
</protein>
<dbReference type="Proteomes" id="UP000237718">
    <property type="component" value="Unassembled WGS sequence"/>
</dbReference>
<evidence type="ECO:0000313" key="1">
    <source>
        <dbReference type="EMBL" id="PRZ48320.1"/>
    </source>
</evidence>
<accession>A0A2T1AIB6</accession>
<comment type="caution">
    <text evidence="1">The sequence shown here is derived from an EMBL/GenBank/DDBJ whole genome shotgun (WGS) entry which is preliminary data.</text>
</comment>
<dbReference type="OrthoDB" id="7875288at2"/>
<name>A0A2T1AIB6_TRISK</name>
<gene>
    <name evidence="1" type="ORF">CLV89_104148</name>
</gene>
<reference evidence="1 2" key="1">
    <citation type="submission" date="2018-03" db="EMBL/GenBank/DDBJ databases">
        <title>Genomic Encyclopedia of Archaeal and Bacterial Type Strains, Phase II (KMG-II): from individual species to whole genera.</title>
        <authorList>
            <person name="Goeker M."/>
        </authorList>
    </citation>
    <scope>NUCLEOTIDE SEQUENCE [LARGE SCALE GENOMIC DNA]</scope>
    <source>
        <strain evidence="1 2">DSM 25328</strain>
    </source>
</reference>
<dbReference type="EMBL" id="PVUF01000004">
    <property type="protein sequence ID" value="PRZ48320.1"/>
    <property type="molecule type" value="Genomic_DNA"/>
</dbReference>